<dbReference type="GO" id="GO:0006508">
    <property type="term" value="P:proteolysis"/>
    <property type="evidence" value="ECO:0007669"/>
    <property type="project" value="UniProtKB-KW"/>
</dbReference>
<dbReference type="AlphaFoldDB" id="A0A1F7UP72"/>
<evidence type="ECO:0000259" key="9">
    <source>
        <dbReference type="PROSITE" id="PS00631"/>
    </source>
</evidence>
<dbReference type="Pfam" id="PF02789">
    <property type="entry name" value="Peptidase_M17_N"/>
    <property type="match status" value="1"/>
</dbReference>
<dbReference type="GO" id="GO:0030145">
    <property type="term" value="F:manganese ion binding"/>
    <property type="evidence" value="ECO:0007669"/>
    <property type="project" value="UniProtKB-UniRule"/>
</dbReference>
<dbReference type="InterPro" id="IPR011356">
    <property type="entry name" value="Leucine_aapep/pepB"/>
</dbReference>
<reference evidence="10 11" key="1">
    <citation type="journal article" date="2016" name="Nat. Commun.">
        <title>Thousands of microbial genomes shed light on interconnected biogeochemical processes in an aquifer system.</title>
        <authorList>
            <person name="Anantharaman K."/>
            <person name="Brown C.T."/>
            <person name="Hug L.A."/>
            <person name="Sharon I."/>
            <person name="Castelle C.J."/>
            <person name="Probst A.J."/>
            <person name="Thomas B.C."/>
            <person name="Singh A."/>
            <person name="Wilkins M.J."/>
            <person name="Karaoz U."/>
            <person name="Brodie E.L."/>
            <person name="Williams K.H."/>
            <person name="Hubbard S.S."/>
            <person name="Banfield J.F."/>
        </authorList>
    </citation>
    <scope>NUCLEOTIDE SEQUENCE [LARGE SCALE GENOMIC DNA]</scope>
</reference>
<comment type="subcellular location">
    <subcellularLocation>
        <location evidence="7">Cytoplasm</location>
    </subcellularLocation>
</comment>
<dbReference type="PRINTS" id="PR00481">
    <property type="entry name" value="LAMNOPPTDASE"/>
</dbReference>
<proteinExistence type="inferred from homology"/>
<feature type="binding site" evidence="7">
    <location>
        <position position="430"/>
    </location>
    <ligand>
        <name>Mn(2+)</name>
        <dbReference type="ChEBI" id="CHEBI:29035"/>
        <label>2</label>
    </ligand>
</feature>
<dbReference type="SUPFAM" id="SSF53187">
    <property type="entry name" value="Zn-dependent exopeptidases"/>
    <property type="match status" value="1"/>
</dbReference>
<accession>A0A1F7UP72</accession>
<keyword evidence="7" id="KW-0464">Manganese</keyword>
<name>A0A1F7UP72_9BACT</name>
<feature type="binding site" evidence="7">
    <location>
        <position position="346"/>
    </location>
    <ligand>
        <name>Mn(2+)</name>
        <dbReference type="ChEBI" id="CHEBI:29035"/>
        <label>2</label>
    </ligand>
</feature>
<feature type="binding site" evidence="7">
    <location>
        <position position="351"/>
    </location>
    <ligand>
        <name>Mn(2+)</name>
        <dbReference type="ChEBI" id="CHEBI:29035"/>
        <label>1</label>
    </ligand>
</feature>
<evidence type="ECO:0000256" key="4">
    <source>
        <dbReference type="ARBA" id="ARBA00022438"/>
    </source>
</evidence>
<dbReference type="GO" id="GO:0070006">
    <property type="term" value="F:metalloaminopeptidase activity"/>
    <property type="evidence" value="ECO:0007669"/>
    <property type="project" value="InterPro"/>
</dbReference>
<sequence length="579" mass="61889">MRVRIQQGKLEKFAGDLLVLKWVQGQKMPARPVGGDGSTGAVDKALSGLISKMIKEEGFKGKEGETLVFPILHGKIAAKKVMVLGLGEQKNVTPELIRKSSARIVKEARRQKSKRVGTIFIGTGTAGIDPFTAAKAMTEGALLGSYAYSKYKSAEARKDVAFPSELTIVTAGVHEVSPSPVLRTSSPEGVEDGPSERRPRGGQGEGLRGGEKLKITEAQRGIREGEIYAHATIFARELVNEPASNMVPKTLADVARSLAYPSPGLRPSSPSGRGEGEGVSVKILNRAECEKLGMGAYLGVAKGSDHEPYFIHLVYKPPHLASGHPLPAVLQGEGRVRVKKIAIVGKGITFDSGGLSLKPAQHMETMKLDMAGCAAVLGIFSALPKLKPNVEVHGISAVCENMPSGRAMKPGDIVRTISGKTIEVLNTDAEGRLTLADAFGYVNKFVKPDAMIDMATLTGACMVALGEEVAGYMGNDRALLDNVKKASEASGERAWELPLIEEYRDQTKSHVADFSNITPSRYGGAITAGLFLEAFVEKKSWVHMDIAGPAWADKEVIPYMPKGGTGFGVRTMLELLKSF</sequence>
<dbReference type="InterPro" id="IPR008283">
    <property type="entry name" value="Peptidase_M17_N"/>
</dbReference>
<evidence type="ECO:0000256" key="7">
    <source>
        <dbReference type="HAMAP-Rule" id="MF_00181"/>
    </source>
</evidence>
<dbReference type="GO" id="GO:0005737">
    <property type="term" value="C:cytoplasm"/>
    <property type="evidence" value="ECO:0007669"/>
    <property type="project" value="UniProtKB-SubCell"/>
</dbReference>
<evidence type="ECO:0000313" key="11">
    <source>
        <dbReference type="Proteomes" id="UP000176897"/>
    </source>
</evidence>
<dbReference type="PROSITE" id="PS00631">
    <property type="entry name" value="CYTOSOL_AP"/>
    <property type="match status" value="1"/>
</dbReference>
<comment type="catalytic activity">
    <reaction evidence="2 7">
        <text>Release of an N-terminal amino acid, preferentially leucine, but not glutamic or aspartic acids.</text>
        <dbReference type="EC" id="3.4.11.10"/>
    </reaction>
</comment>
<dbReference type="Pfam" id="PF00883">
    <property type="entry name" value="Peptidase_M17"/>
    <property type="match status" value="1"/>
</dbReference>
<comment type="catalytic activity">
    <reaction evidence="1 7">
        <text>Release of an N-terminal amino acid, Xaa-|-Yaa-, in which Xaa is preferably Leu, but may be other amino acids including Pro although not Arg or Lys, and Yaa may be Pro. Amino acid amides and methyl esters are also readily hydrolyzed, but rates on arylamides are exceedingly low.</text>
        <dbReference type="EC" id="3.4.11.1"/>
    </reaction>
</comment>
<dbReference type="EMBL" id="MGEJ01000014">
    <property type="protein sequence ID" value="OGL80066.1"/>
    <property type="molecule type" value="Genomic_DNA"/>
</dbReference>
<feature type="binding site" evidence="7">
    <location>
        <position position="351"/>
    </location>
    <ligand>
        <name>Mn(2+)</name>
        <dbReference type="ChEBI" id="CHEBI:29035"/>
        <label>2</label>
    </ligand>
</feature>
<dbReference type="PANTHER" id="PTHR11963">
    <property type="entry name" value="LEUCINE AMINOPEPTIDASE-RELATED"/>
    <property type="match status" value="1"/>
</dbReference>
<evidence type="ECO:0000256" key="8">
    <source>
        <dbReference type="SAM" id="MobiDB-lite"/>
    </source>
</evidence>
<protein>
    <recommendedName>
        <fullName evidence="7">Probable cytosol aminopeptidase</fullName>
        <ecNumber evidence="7">3.4.11.1</ecNumber>
    </recommendedName>
    <alternativeName>
        <fullName evidence="7">Leucine aminopeptidase</fullName>
        <shortName evidence="7">LAP</shortName>
        <ecNumber evidence="7">3.4.11.10</ecNumber>
    </alternativeName>
    <alternativeName>
        <fullName evidence="7">Leucyl aminopeptidase</fullName>
    </alternativeName>
</protein>
<keyword evidence="4 7" id="KW-0031">Aminopeptidase</keyword>
<organism evidence="10 11">
    <name type="scientific">Candidatus Uhrbacteria bacterium RIFCSPLOWO2_01_FULL_47_24</name>
    <dbReference type="NCBI Taxonomy" id="1802401"/>
    <lineage>
        <taxon>Bacteria</taxon>
        <taxon>Candidatus Uhriibacteriota</taxon>
    </lineage>
</organism>
<dbReference type="InterPro" id="IPR023042">
    <property type="entry name" value="Peptidase_M17_leu_NH2_pept"/>
</dbReference>
<dbReference type="Gene3D" id="3.40.220.10">
    <property type="entry name" value="Leucine Aminopeptidase, subunit E, domain 1"/>
    <property type="match status" value="1"/>
</dbReference>
<comment type="caution">
    <text evidence="10">The sequence shown here is derived from an EMBL/GenBank/DDBJ whole genome shotgun (WGS) entry which is preliminary data.</text>
</comment>
<evidence type="ECO:0000256" key="3">
    <source>
        <dbReference type="ARBA" id="ARBA00009528"/>
    </source>
</evidence>
<gene>
    <name evidence="7" type="primary">pepA</name>
    <name evidence="10" type="ORF">A3B21_01690</name>
</gene>
<feature type="active site" evidence="7">
    <location>
        <position position="432"/>
    </location>
</feature>
<dbReference type="InterPro" id="IPR000819">
    <property type="entry name" value="Peptidase_M17_C"/>
</dbReference>
<feature type="domain" description="Cytosol aminopeptidase" evidence="9">
    <location>
        <begin position="426"/>
        <end position="433"/>
    </location>
</feature>
<dbReference type="CDD" id="cd00433">
    <property type="entry name" value="Peptidase_M17"/>
    <property type="match status" value="1"/>
</dbReference>
<dbReference type="SUPFAM" id="SSF52949">
    <property type="entry name" value="Macro domain-like"/>
    <property type="match status" value="1"/>
</dbReference>
<keyword evidence="7" id="KW-0479">Metal-binding</keyword>
<feature type="active site" evidence="7">
    <location>
        <position position="358"/>
    </location>
</feature>
<evidence type="ECO:0000256" key="5">
    <source>
        <dbReference type="ARBA" id="ARBA00022670"/>
    </source>
</evidence>
<keyword evidence="7" id="KW-0963">Cytoplasm</keyword>
<feature type="binding site" evidence="7">
    <location>
        <position position="430"/>
    </location>
    <ligand>
        <name>Mn(2+)</name>
        <dbReference type="ChEBI" id="CHEBI:29035"/>
        <label>1</label>
    </ligand>
</feature>
<dbReference type="PANTHER" id="PTHR11963:SF23">
    <property type="entry name" value="CYTOSOL AMINOPEPTIDASE"/>
    <property type="match status" value="1"/>
</dbReference>
<dbReference type="Gene3D" id="3.40.630.10">
    <property type="entry name" value="Zn peptidases"/>
    <property type="match status" value="1"/>
</dbReference>
<feature type="binding site" evidence="7">
    <location>
        <position position="428"/>
    </location>
    <ligand>
        <name>Mn(2+)</name>
        <dbReference type="ChEBI" id="CHEBI:29035"/>
        <label>1</label>
    </ligand>
</feature>
<evidence type="ECO:0000256" key="1">
    <source>
        <dbReference type="ARBA" id="ARBA00000135"/>
    </source>
</evidence>
<comment type="cofactor">
    <cofactor evidence="7">
        <name>Mn(2+)</name>
        <dbReference type="ChEBI" id="CHEBI:29035"/>
    </cofactor>
    <text evidence="7">Binds 2 manganese ions per subunit.</text>
</comment>
<feature type="binding site" evidence="7">
    <location>
        <position position="369"/>
    </location>
    <ligand>
        <name>Mn(2+)</name>
        <dbReference type="ChEBI" id="CHEBI:29035"/>
        <label>2</label>
    </ligand>
</feature>
<comment type="function">
    <text evidence="7">Presumably involved in the processing and regular turnover of intracellular proteins. Catalyzes the removal of unsubstituted N-terminal amino acids from various peptides.</text>
</comment>
<feature type="region of interest" description="Disordered" evidence="8">
    <location>
        <begin position="177"/>
        <end position="214"/>
    </location>
</feature>
<evidence type="ECO:0000313" key="10">
    <source>
        <dbReference type="EMBL" id="OGL80066.1"/>
    </source>
</evidence>
<dbReference type="InterPro" id="IPR043472">
    <property type="entry name" value="Macro_dom-like"/>
</dbReference>
<evidence type="ECO:0000256" key="6">
    <source>
        <dbReference type="ARBA" id="ARBA00022801"/>
    </source>
</evidence>
<keyword evidence="5 7" id="KW-0645">Protease</keyword>
<dbReference type="EC" id="3.4.11.10" evidence="7"/>
<dbReference type="EC" id="3.4.11.1" evidence="7"/>
<comment type="similarity">
    <text evidence="3 7">Belongs to the peptidase M17 family.</text>
</comment>
<dbReference type="HAMAP" id="MF_00181">
    <property type="entry name" value="Cytosol_peptidase_M17"/>
    <property type="match status" value="1"/>
</dbReference>
<keyword evidence="6 7" id="KW-0378">Hydrolase</keyword>
<dbReference type="Proteomes" id="UP000176897">
    <property type="component" value="Unassembled WGS sequence"/>
</dbReference>
<evidence type="ECO:0000256" key="2">
    <source>
        <dbReference type="ARBA" id="ARBA00000967"/>
    </source>
</evidence>
<dbReference type="STRING" id="1802401.A3B21_01690"/>